<protein>
    <submittedName>
        <fullName evidence="1">Uncharacterized protein</fullName>
    </submittedName>
</protein>
<sequence length="172" mass="19485">MSRLPRAPAQTSIPADLPRYNVSHYGTSDWGYRHLVAHLQWQVNELQQHSSFLEQQLQVAYNANACLQKQLYVQEQSREHCVEVLKNLARTVDKIMATASLELPPEFRLEDLVPEFIARQANVNDFEAPIGAQRNGDSQWNYIETPEQAGKPSGRFMNAESVKLPPIGSVGR</sequence>
<dbReference type="EMBL" id="JAJTJA010000011">
    <property type="protein sequence ID" value="KAH8691848.1"/>
    <property type="molecule type" value="Genomic_DNA"/>
</dbReference>
<dbReference type="AlphaFoldDB" id="A0AAD4KGI2"/>
<organism evidence="1 2">
    <name type="scientific">Talaromyces proteolyticus</name>
    <dbReference type="NCBI Taxonomy" id="1131652"/>
    <lineage>
        <taxon>Eukaryota</taxon>
        <taxon>Fungi</taxon>
        <taxon>Dikarya</taxon>
        <taxon>Ascomycota</taxon>
        <taxon>Pezizomycotina</taxon>
        <taxon>Eurotiomycetes</taxon>
        <taxon>Eurotiomycetidae</taxon>
        <taxon>Eurotiales</taxon>
        <taxon>Trichocomaceae</taxon>
        <taxon>Talaromyces</taxon>
        <taxon>Talaromyces sect. Bacilispori</taxon>
    </lineage>
</organism>
<name>A0AAD4KGI2_9EURO</name>
<accession>A0AAD4KGI2</accession>
<dbReference type="RefSeq" id="XP_046067845.1">
    <property type="nucleotide sequence ID" value="XM_046214410.1"/>
</dbReference>
<keyword evidence="2" id="KW-1185">Reference proteome</keyword>
<evidence type="ECO:0000313" key="1">
    <source>
        <dbReference type="EMBL" id="KAH8691848.1"/>
    </source>
</evidence>
<dbReference type="GeneID" id="70244697"/>
<reference evidence="1" key="1">
    <citation type="submission" date="2021-12" db="EMBL/GenBank/DDBJ databases">
        <title>Convergent genome expansion in fungi linked to evolution of root-endophyte symbiosis.</title>
        <authorList>
            <consortium name="DOE Joint Genome Institute"/>
            <person name="Ke Y.-H."/>
            <person name="Bonito G."/>
            <person name="Liao H.-L."/>
            <person name="Looney B."/>
            <person name="Rojas-Flechas A."/>
            <person name="Nash J."/>
            <person name="Hameed K."/>
            <person name="Schadt C."/>
            <person name="Martin F."/>
            <person name="Crous P.W."/>
            <person name="Miettinen O."/>
            <person name="Magnuson J.K."/>
            <person name="Labbe J."/>
            <person name="Jacobson D."/>
            <person name="Doktycz M.J."/>
            <person name="Veneault-Fourrey C."/>
            <person name="Kuo A."/>
            <person name="Mondo S."/>
            <person name="Calhoun S."/>
            <person name="Riley R."/>
            <person name="Ohm R."/>
            <person name="LaButti K."/>
            <person name="Andreopoulos B."/>
            <person name="Pangilinan J."/>
            <person name="Nolan M."/>
            <person name="Tritt A."/>
            <person name="Clum A."/>
            <person name="Lipzen A."/>
            <person name="Daum C."/>
            <person name="Barry K."/>
            <person name="Grigoriev I.V."/>
            <person name="Vilgalys R."/>
        </authorList>
    </citation>
    <scope>NUCLEOTIDE SEQUENCE</scope>
    <source>
        <strain evidence="1">PMI_201</strain>
    </source>
</reference>
<evidence type="ECO:0000313" key="2">
    <source>
        <dbReference type="Proteomes" id="UP001201262"/>
    </source>
</evidence>
<dbReference type="Proteomes" id="UP001201262">
    <property type="component" value="Unassembled WGS sequence"/>
</dbReference>
<proteinExistence type="predicted"/>
<comment type="caution">
    <text evidence="1">The sequence shown here is derived from an EMBL/GenBank/DDBJ whole genome shotgun (WGS) entry which is preliminary data.</text>
</comment>
<gene>
    <name evidence="1" type="ORF">BGW36DRAFT_362878</name>
</gene>